<dbReference type="Pfam" id="PF00300">
    <property type="entry name" value="His_Phos_1"/>
    <property type="match status" value="1"/>
</dbReference>
<dbReference type="AlphaFoldDB" id="A0A1F7IML7"/>
<dbReference type="SUPFAM" id="SSF53254">
    <property type="entry name" value="Phosphoglycerate mutase-like"/>
    <property type="match status" value="1"/>
</dbReference>
<evidence type="ECO:0008006" key="3">
    <source>
        <dbReference type="Google" id="ProtNLM"/>
    </source>
</evidence>
<organism evidence="1 2">
    <name type="scientific">Candidatus Roizmanbacteria bacterium RIFCSPLOWO2_01_FULL_37_16</name>
    <dbReference type="NCBI Taxonomy" id="1802058"/>
    <lineage>
        <taxon>Bacteria</taxon>
        <taxon>Candidatus Roizmaniibacteriota</taxon>
    </lineage>
</organism>
<evidence type="ECO:0000313" key="1">
    <source>
        <dbReference type="EMBL" id="OGK44572.1"/>
    </source>
</evidence>
<dbReference type="EMBL" id="MGAI01000026">
    <property type="protein sequence ID" value="OGK44572.1"/>
    <property type="molecule type" value="Genomic_DNA"/>
</dbReference>
<reference evidence="1 2" key="1">
    <citation type="journal article" date="2016" name="Nat. Commun.">
        <title>Thousands of microbial genomes shed light on interconnected biogeochemical processes in an aquifer system.</title>
        <authorList>
            <person name="Anantharaman K."/>
            <person name="Brown C.T."/>
            <person name="Hug L.A."/>
            <person name="Sharon I."/>
            <person name="Castelle C.J."/>
            <person name="Probst A.J."/>
            <person name="Thomas B.C."/>
            <person name="Singh A."/>
            <person name="Wilkins M.J."/>
            <person name="Karaoz U."/>
            <person name="Brodie E.L."/>
            <person name="Williams K.H."/>
            <person name="Hubbard S.S."/>
            <person name="Banfield J.F."/>
        </authorList>
    </citation>
    <scope>NUCLEOTIDE SEQUENCE [LARGE SCALE GENOMIC DNA]</scope>
</reference>
<accession>A0A1F7IML7</accession>
<protein>
    <recommendedName>
        <fullName evidence="3">Histidine phosphatase family protein</fullName>
    </recommendedName>
</protein>
<gene>
    <name evidence="1" type="ORF">A3B40_05300</name>
</gene>
<name>A0A1F7IML7_9BACT</name>
<evidence type="ECO:0000313" key="2">
    <source>
        <dbReference type="Proteomes" id="UP000178040"/>
    </source>
</evidence>
<dbReference type="InterPro" id="IPR029033">
    <property type="entry name" value="His_PPase_superfam"/>
</dbReference>
<proteinExistence type="predicted"/>
<dbReference type="Proteomes" id="UP000178040">
    <property type="component" value="Unassembled WGS sequence"/>
</dbReference>
<dbReference type="InterPro" id="IPR013078">
    <property type="entry name" value="His_Pase_superF_clade-1"/>
</dbReference>
<comment type="caution">
    <text evidence="1">The sequence shown here is derived from an EMBL/GenBank/DDBJ whole genome shotgun (WGS) entry which is preliminary data.</text>
</comment>
<dbReference type="Gene3D" id="3.40.50.1240">
    <property type="entry name" value="Phosphoglycerate mutase-like"/>
    <property type="match status" value="1"/>
</dbReference>
<sequence>MASKIGKYLLIKILGKQMFSRSNAVRTGKVTQSDIEIVKRLLIKAITTTNPEVFASYFVHVMIAPELGRRIADKLKDKSNELDVRRDEIEFLLWLHEIGRLVDPQAYLKDELIDIKLLTEFGIAKPIIEMLLPIDKFIKAATNRKSTDSLFESLTPSQRIVNLADNFGKRDEKGKLFDLKSLSKYLKTEKSRYGGNPNWKPEYDLLQESIVKNTIKWLSEIGINFDQILKSLTDYGPKFVIVSRHGELENPKNIVYNRDSVMKPEDIIHLSGYGRGQMKVLGKLIKKRKFRVSHVSHSPSTRAVESKDEMMKGLGMRDIPAISIDNLDDVYAPGGYLEGINMDVFKAMGGSSNTYTHRWDKYKHEKLDHLVARIDKTFREMVKNLGIGETGILISHGDPIAAWIQHHIAGKIPEPEELQNGLYPNKGEAIVAIIDPQRKFFTHYILTDPSLKAGRRY</sequence>